<feature type="non-terminal residue" evidence="1">
    <location>
        <position position="1"/>
    </location>
</feature>
<comment type="caution">
    <text evidence="1">The sequence shown here is derived from an EMBL/GenBank/DDBJ whole genome shotgun (WGS) entry which is preliminary data.</text>
</comment>
<organism evidence="1 2">
    <name type="scientific">Streblomastix strix</name>
    <dbReference type="NCBI Taxonomy" id="222440"/>
    <lineage>
        <taxon>Eukaryota</taxon>
        <taxon>Metamonada</taxon>
        <taxon>Preaxostyla</taxon>
        <taxon>Oxymonadida</taxon>
        <taxon>Streblomastigidae</taxon>
        <taxon>Streblomastix</taxon>
    </lineage>
</organism>
<proteinExistence type="predicted"/>
<dbReference type="EMBL" id="SNRW01007193">
    <property type="protein sequence ID" value="KAA6381665.1"/>
    <property type="molecule type" value="Genomic_DNA"/>
</dbReference>
<dbReference type="Proteomes" id="UP000324800">
    <property type="component" value="Unassembled WGS sequence"/>
</dbReference>
<dbReference type="AlphaFoldDB" id="A0A5J4VGQ8"/>
<reference evidence="1 2" key="1">
    <citation type="submission" date="2019-03" db="EMBL/GenBank/DDBJ databases">
        <title>Single cell metagenomics reveals metabolic interactions within the superorganism composed of flagellate Streblomastix strix and complex community of Bacteroidetes bacteria on its surface.</title>
        <authorList>
            <person name="Treitli S.C."/>
            <person name="Kolisko M."/>
            <person name="Husnik F."/>
            <person name="Keeling P."/>
            <person name="Hampl V."/>
        </authorList>
    </citation>
    <scope>NUCLEOTIDE SEQUENCE [LARGE SCALE GENOMIC DNA]</scope>
    <source>
        <strain evidence="1">ST1C</strain>
    </source>
</reference>
<gene>
    <name evidence="1" type="ORF">EZS28_022806</name>
</gene>
<accession>A0A5J4VGQ8</accession>
<protein>
    <submittedName>
        <fullName evidence="1">Uncharacterized protein</fullName>
    </submittedName>
</protein>
<sequence>LSAFNNNKASSSDLVYDALQISAIDLTPPLAQTTLELSYV</sequence>
<evidence type="ECO:0000313" key="2">
    <source>
        <dbReference type="Proteomes" id="UP000324800"/>
    </source>
</evidence>
<name>A0A5J4VGQ8_9EUKA</name>
<evidence type="ECO:0000313" key="1">
    <source>
        <dbReference type="EMBL" id="KAA6381665.1"/>
    </source>
</evidence>